<feature type="compositionally biased region" description="Basic and acidic residues" evidence="1">
    <location>
        <begin position="32"/>
        <end position="51"/>
    </location>
</feature>
<reference evidence="2 3" key="1">
    <citation type="submission" date="2017-01" db="EMBL/GenBank/DDBJ databases">
        <title>Novel large sulfur bacteria in the metagenomes of groundwater-fed chemosynthetic microbial mats in the Lake Huron basin.</title>
        <authorList>
            <person name="Sharrar A.M."/>
            <person name="Flood B.E."/>
            <person name="Bailey J.V."/>
            <person name="Jones D.S."/>
            <person name="Biddanda B."/>
            <person name="Ruberg S.A."/>
            <person name="Marcus D.N."/>
            <person name="Dick G.J."/>
        </authorList>
    </citation>
    <scope>NUCLEOTIDE SEQUENCE [LARGE SCALE GENOMIC DNA]</scope>
    <source>
        <strain evidence="2">A8</strain>
    </source>
</reference>
<protein>
    <submittedName>
        <fullName evidence="2">Uncharacterized protein</fullName>
    </submittedName>
</protein>
<accession>A0A1Y1QRS0</accession>
<dbReference type="EMBL" id="MTEJ01000075">
    <property type="protein sequence ID" value="OQX11997.1"/>
    <property type="molecule type" value="Genomic_DNA"/>
</dbReference>
<feature type="compositionally biased region" description="Basic and acidic residues" evidence="1">
    <location>
        <begin position="61"/>
        <end position="91"/>
    </location>
</feature>
<organism evidence="2 3">
    <name type="scientific">Thiothrix lacustris</name>
    <dbReference type="NCBI Taxonomy" id="525917"/>
    <lineage>
        <taxon>Bacteria</taxon>
        <taxon>Pseudomonadati</taxon>
        <taxon>Pseudomonadota</taxon>
        <taxon>Gammaproteobacteria</taxon>
        <taxon>Thiotrichales</taxon>
        <taxon>Thiotrichaceae</taxon>
        <taxon>Thiothrix</taxon>
    </lineage>
</organism>
<name>A0A1Y1QRS0_9GAMM</name>
<comment type="caution">
    <text evidence="2">The sequence shown here is derived from an EMBL/GenBank/DDBJ whole genome shotgun (WGS) entry which is preliminary data.</text>
</comment>
<evidence type="ECO:0000313" key="3">
    <source>
        <dbReference type="Proteomes" id="UP000192491"/>
    </source>
</evidence>
<dbReference type="AlphaFoldDB" id="A0A1Y1QRS0"/>
<dbReference type="Proteomes" id="UP000192491">
    <property type="component" value="Unassembled WGS sequence"/>
</dbReference>
<feature type="region of interest" description="Disordered" evidence="1">
    <location>
        <begin position="32"/>
        <end position="99"/>
    </location>
</feature>
<proteinExistence type="predicted"/>
<feature type="non-terminal residue" evidence="2">
    <location>
        <position position="1"/>
    </location>
</feature>
<evidence type="ECO:0000256" key="1">
    <source>
        <dbReference type="SAM" id="MobiDB-lite"/>
    </source>
</evidence>
<sequence length="185" mass="21091">RRKYPQEILYPTGKGKTADDYALIPREDFKRTGKTYREDLRTGSSDYRDMPLDATTTTPAEKPRVKPLEQQAEKPRVEPRARGLEKADENPVHGVTEAPRPHAATDTLYLVWIAAVRSGECRASIDSTRAWIQKRIAPVMTGSKTNDLKRIDQMRKGFFSRALREGLMQINPAYRNGGKKYNWIG</sequence>
<gene>
    <name evidence="2" type="ORF">BWK73_16145</name>
</gene>
<evidence type="ECO:0000313" key="2">
    <source>
        <dbReference type="EMBL" id="OQX11997.1"/>
    </source>
</evidence>